<dbReference type="EMBL" id="JADKCH010000010">
    <property type="protein sequence ID" value="MBK8572986.1"/>
    <property type="molecule type" value="Genomic_DNA"/>
</dbReference>
<evidence type="ECO:0000259" key="2">
    <source>
        <dbReference type="Pfam" id="PF07853"/>
    </source>
</evidence>
<feature type="domain" description="DUF1648" evidence="2">
    <location>
        <begin position="26"/>
        <end position="68"/>
    </location>
</feature>
<keyword evidence="1" id="KW-0812">Transmembrane</keyword>
<evidence type="ECO:0000256" key="1">
    <source>
        <dbReference type="SAM" id="Phobius"/>
    </source>
</evidence>
<dbReference type="InterPro" id="IPR043831">
    <property type="entry name" value="DUF5808"/>
</dbReference>
<evidence type="ECO:0000313" key="4">
    <source>
        <dbReference type="EMBL" id="MBK8572986.1"/>
    </source>
</evidence>
<evidence type="ECO:0000313" key="5">
    <source>
        <dbReference type="Proteomes" id="UP000709959"/>
    </source>
</evidence>
<sequence>MEQVDPPRVPWLSPWDLLPLAGALILVLALPGLLRGLPDPIPTHFDARGIANGWTSQASYPWLAFGLPTAIWTVLLLTGRAFVGSDQDPDGSKSGAMAPLRGLISLGLLGMMAGGLFIPRHGQGVIAWMIGGFLALTILGLVLMARQLKRTLRDDDRSEHYRWGLFYVNAEDPALWVPKRLGLGWTLNFAHRRSWLILALLLLPVGLVLGLTRIR</sequence>
<protein>
    <submittedName>
        <fullName evidence="4">DUF1648 domain-containing protein</fullName>
    </submittedName>
</protein>
<comment type="caution">
    <text evidence="4">The sequence shown here is derived from an EMBL/GenBank/DDBJ whole genome shotgun (WGS) entry which is preliminary data.</text>
</comment>
<feature type="transmembrane region" description="Helical" evidence="1">
    <location>
        <begin position="100"/>
        <end position="119"/>
    </location>
</feature>
<gene>
    <name evidence="4" type="ORF">IPN91_10140</name>
</gene>
<keyword evidence="1" id="KW-0472">Membrane</keyword>
<organism evidence="4 5">
    <name type="scientific">Candidatus Geothrix odensensis</name>
    <dbReference type="NCBI Taxonomy" id="2954440"/>
    <lineage>
        <taxon>Bacteria</taxon>
        <taxon>Pseudomonadati</taxon>
        <taxon>Acidobacteriota</taxon>
        <taxon>Holophagae</taxon>
        <taxon>Holophagales</taxon>
        <taxon>Holophagaceae</taxon>
        <taxon>Geothrix</taxon>
    </lineage>
</organism>
<dbReference type="Pfam" id="PF19124">
    <property type="entry name" value="DUF5808"/>
    <property type="match status" value="1"/>
</dbReference>
<feature type="transmembrane region" description="Helical" evidence="1">
    <location>
        <begin position="195"/>
        <end position="214"/>
    </location>
</feature>
<feature type="domain" description="DUF5808" evidence="3">
    <location>
        <begin position="171"/>
        <end position="195"/>
    </location>
</feature>
<dbReference type="AlphaFoldDB" id="A0A936F389"/>
<feature type="transmembrane region" description="Helical" evidence="1">
    <location>
        <begin position="60"/>
        <end position="79"/>
    </location>
</feature>
<dbReference type="Proteomes" id="UP000709959">
    <property type="component" value="Unassembled WGS sequence"/>
</dbReference>
<dbReference type="InterPro" id="IPR012867">
    <property type="entry name" value="DUF1648"/>
</dbReference>
<accession>A0A936F389</accession>
<evidence type="ECO:0000259" key="3">
    <source>
        <dbReference type="Pfam" id="PF19124"/>
    </source>
</evidence>
<keyword evidence="1" id="KW-1133">Transmembrane helix</keyword>
<name>A0A936F389_9BACT</name>
<reference evidence="4 5" key="1">
    <citation type="submission" date="2020-10" db="EMBL/GenBank/DDBJ databases">
        <title>Connecting structure to function with the recovery of over 1000 high-quality activated sludge metagenome-assembled genomes encoding full-length rRNA genes using long-read sequencing.</title>
        <authorList>
            <person name="Singleton C.M."/>
            <person name="Petriglieri F."/>
            <person name="Kristensen J.M."/>
            <person name="Kirkegaard R.H."/>
            <person name="Michaelsen T.Y."/>
            <person name="Andersen M.H."/>
            <person name="Karst S.M."/>
            <person name="Dueholm M.S."/>
            <person name="Nielsen P.H."/>
            <person name="Albertsen M."/>
        </authorList>
    </citation>
    <scope>NUCLEOTIDE SEQUENCE [LARGE SCALE GENOMIC DNA]</scope>
    <source>
        <strain evidence="4">OdNE_18-Q3-R46-58_MAXAC.008</strain>
    </source>
</reference>
<feature type="transmembrane region" description="Helical" evidence="1">
    <location>
        <begin position="125"/>
        <end position="145"/>
    </location>
</feature>
<dbReference type="Pfam" id="PF07853">
    <property type="entry name" value="DUF1648"/>
    <property type="match status" value="1"/>
</dbReference>
<proteinExistence type="predicted"/>